<comment type="caution">
    <text evidence="1">The sequence shown here is derived from an EMBL/GenBank/DDBJ whole genome shotgun (WGS) entry which is preliminary data.</text>
</comment>
<gene>
    <name evidence="1" type="ORF">ACFO3A_09945</name>
</gene>
<evidence type="ECO:0000313" key="1">
    <source>
        <dbReference type="EMBL" id="MFC4622535.1"/>
    </source>
</evidence>
<dbReference type="RefSeq" id="WP_377726004.1">
    <property type="nucleotide sequence ID" value="NZ_JBHSEW010000008.1"/>
</dbReference>
<organism evidence="1 2">
    <name type="scientific">Comamonas nitrativorans</name>
    <dbReference type="NCBI Taxonomy" id="108437"/>
    <lineage>
        <taxon>Bacteria</taxon>
        <taxon>Pseudomonadati</taxon>
        <taxon>Pseudomonadota</taxon>
        <taxon>Betaproteobacteria</taxon>
        <taxon>Burkholderiales</taxon>
        <taxon>Comamonadaceae</taxon>
        <taxon>Comamonas</taxon>
    </lineage>
</organism>
<dbReference type="Proteomes" id="UP001595967">
    <property type="component" value="Unassembled WGS sequence"/>
</dbReference>
<dbReference type="EMBL" id="JBHSEW010000008">
    <property type="protein sequence ID" value="MFC4622535.1"/>
    <property type="molecule type" value="Genomic_DNA"/>
</dbReference>
<proteinExistence type="predicted"/>
<protein>
    <submittedName>
        <fullName evidence="1">Uncharacterized protein</fullName>
    </submittedName>
</protein>
<sequence length="73" mass="8063">MDIRYARALRDATTAWANNRTTDAVTLQELRHRAPQEAPETKVVTAPSASQMAVLQPSLAQYGHLGTRLNLFA</sequence>
<accession>A0ABV9H0N8</accession>
<name>A0ABV9H0N8_9BURK</name>
<evidence type="ECO:0000313" key="2">
    <source>
        <dbReference type="Proteomes" id="UP001595967"/>
    </source>
</evidence>
<reference evidence="2" key="1">
    <citation type="journal article" date="2019" name="Int. J. Syst. Evol. Microbiol.">
        <title>The Global Catalogue of Microorganisms (GCM) 10K type strain sequencing project: providing services to taxonomists for standard genome sequencing and annotation.</title>
        <authorList>
            <consortium name="The Broad Institute Genomics Platform"/>
            <consortium name="The Broad Institute Genome Sequencing Center for Infectious Disease"/>
            <person name="Wu L."/>
            <person name="Ma J."/>
        </authorList>
    </citation>
    <scope>NUCLEOTIDE SEQUENCE [LARGE SCALE GENOMIC DNA]</scope>
    <source>
        <strain evidence="2">JCM 11650</strain>
    </source>
</reference>
<keyword evidence="2" id="KW-1185">Reference proteome</keyword>